<feature type="region of interest" description="Disordered" evidence="2">
    <location>
        <begin position="247"/>
        <end position="369"/>
    </location>
</feature>
<dbReference type="InterPro" id="IPR036871">
    <property type="entry name" value="PX_dom_sf"/>
</dbReference>
<feature type="compositionally biased region" description="Polar residues" evidence="2">
    <location>
        <begin position="335"/>
        <end position="359"/>
    </location>
</feature>
<dbReference type="InterPro" id="IPR013937">
    <property type="entry name" value="Sorting_nexin_C"/>
</dbReference>
<dbReference type="InterPro" id="IPR003114">
    <property type="entry name" value="Phox_assoc"/>
</dbReference>
<comment type="caution">
    <text evidence="5">The sequence shown here is derived from an EMBL/GenBank/DDBJ whole genome shotgun (WGS) entry which is preliminary data.</text>
</comment>
<dbReference type="Pfam" id="PF00787">
    <property type="entry name" value="PX"/>
    <property type="match status" value="1"/>
</dbReference>
<feature type="compositionally biased region" description="Basic and acidic residues" evidence="2">
    <location>
        <begin position="683"/>
        <end position="694"/>
    </location>
</feature>
<dbReference type="PROSITE" id="PS50195">
    <property type="entry name" value="PX"/>
    <property type="match status" value="1"/>
</dbReference>
<name>A0A8J7THJ5_ATRSP</name>
<feature type="compositionally biased region" description="Basic and acidic residues" evidence="2">
    <location>
        <begin position="314"/>
        <end position="324"/>
    </location>
</feature>
<dbReference type="PROSITE" id="PS51207">
    <property type="entry name" value="PXA"/>
    <property type="match status" value="1"/>
</dbReference>
<dbReference type="GO" id="GO:0035091">
    <property type="term" value="F:phosphatidylinositol binding"/>
    <property type="evidence" value="ECO:0007669"/>
    <property type="project" value="InterPro"/>
</dbReference>
<feature type="non-terminal residue" evidence="5">
    <location>
        <position position="861"/>
    </location>
</feature>
<sequence>MDFGWALVVGLLVSSACFFESWGAAIQMAFLCTWWWFGFTVTPKDSLAETSTQTDPAVETLGKETEGEESMTCIVETDARIQAVCPQADYPLVKTALRQVFQCVYAQFILTWYDAPEDGQPLYEALQREFDLAVGYIIARVSEMDTCVLCVGSIRILTQHLKNTKQKERRELFQSRAEELAVLRTFASALVRNLLPAPFWRQECIQCVLNEIVALKVLQMLVRWFSAPDNLNQLVVSCLDTVLPQSAAEERASAEPEECPGQEDHRRGETAENADGTLNDQPNKKRKGQKIKEHLSKVFQKLKPKKDRKKRKTVACEKQGDGSDHAGGLEPRSLLIQTSQSAEDLEEQSNTSQDDSYSEGTELETDSMDSFSEDMMEFKLPYEMWRVGSWKVTVTEVLEENQELIFTVHLEEKDNADALQWDVRKSLRNFQALYHSLQETPNLPSISDVLESKEQAADAEVREKMRTKLEEFLQELVSKSPQGSSQEVFQFLCPFEKLLHSGEPLGGMWDLLCSLVSFFTPPQEEEGGSRDGIECPNGVPQCLDGDSPGLGLETDTGSSGDVLGSCPASLPSAHTKEPADSSRNRDARAGDVSARVPWPGRAGAAESSHSNLEFRELRNDWNPCQADLPEPCPLSKRLSVSADALQYSSGDGPTGPFKSSKMKKSSRFPRGPGGGPGTGEQAQESKERNEKKGQEQQSKTSNLDISAAVCDLLKEMGGNIFVNLARFVCKLPVLNLEKNLDAYFRTLNLTEARLASYMDTLREKQWPGGQPAGPGPGPTPERTAEQRAETKQKARELLQTKVPHLKKVLNKSDVDAILDVFQNETENKKLVYMLLSFLLRKLVPEDPSLKVPALSCLSSPL</sequence>
<accession>A0A8J7THJ5</accession>
<dbReference type="EMBL" id="JAAWVO010067470">
    <property type="protein sequence ID" value="MBN3323809.1"/>
    <property type="molecule type" value="Genomic_DNA"/>
</dbReference>
<feature type="domain" description="PX" evidence="3">
    <location>
        <begin position="384"/>
        <end position="499"/>
    </location>
</feature>
<dbReference type="Pfam" id="PF02194">
    <property type="entry name" value="PXA"/>
    <property type="match status" value="1"/>
</dbReference>
<feature type="domain" description="PXA" evidence="4">
    <location>
        <begin position="90"/>
        <end position="243"/>
    </location>
</feature>
<feature type="region of interest" description="Disordered" evidence="2">
    <location>
        <begin position="523"/>
        <end position="610"/>
    </location>
</feature>
<keyword evidence="6" id="KW-1185">Reference proteome</keyword>
<evidence type="ECO:0000256" key="2">
    <source>
        <dbReference type="SAM" id="MobiDB-lite"/>
    </source>
</evidence>
<evidence type="ECO:0000256" key="1">
    <source>
        <dbReference type="ARBA" id="ARBA00010883"/>
    </source>
</evidence>
<dbReference type="SUPFAM" id="SSF64268">
    <property type="entry name" value="PX domain"/>
    <property type="match status" value="1"/>
</dbReference>
<dbReference type="Gene3D" id="3.30.1520.10">
    <property type="entry name" value="Phox-like domain"/>
    <property type="match status" value="1"/>
</dbReference>
<gene>
    <name evidence="5" type="primary">Snx25_1</name>
    <name evidence="5" type="ORF">GTO95_0011721</name>
</gene>
<feature type="non-terminal residue" evidence="5">
    <location>
        <position position="1"/>
    </location>
</feature>
<evidence type="ECO:0000313" key="6">
    <source>
        <dbReference type="Proteomes" id="UP000736164"/>
    </source>
</evidence>
<comment type="similarity">
    <text evidence="1">Belongs to the sorting nexin family.</text>
</comment>
<reference evidence="5" key="1">
    <citation type="journal article" date="2021" name="Cell">
        <title>Tracing the genetic footprints of vertebrate landing in non-teleost ray-finned fishes.</title>
        <authorList>
            <person name="Bi X."/>
            <person name="Wang K."/>
            <person name="Yang L."/>
            <person name="Pan H."/>
            <person name="Jiang H."/>
            <person name="Wei Q."/>
            <person name="Fang M."/>
            <person name="Yu H."/>
            <person name="Zhu C."/>
            <person name="Cai Y."/>
            <person name="He Y."/>
            <person name="Gan X."/>
            <person name="Zeng H."/>
            <person name="Yu D."/>
            <person name="Zhu Y."/>
            <person name="Jiang H."/>
            <person name="Qiu Q."/>
            <person name="Yang H."/>
            <person name="Zhang Y.E."/>
            <person name="Wang W."/>
            <person name="Zhu M."/>
            <person name="He S."/>
            <person name="Zhang G."/>
        </authorList>
    </citation>
    <scope>NUCLEOTIDE SEQUENCE</scope>
    <source>
        <strain evidence="5">Allg_001</strain>
    </source>
</reference>
<feature type="compositionally biased region" description="Basic and acidic residues" evidence="2">
    <location>
        <begin position="574"/>
        <end position="589"/>
    </location>
</feature>
<dbReference type="GO" id="GO:0005768">
    <property type="term" value="C:endosome"/>
    <property type="evidence" value="ECO:0007669"/>
    <property type="project" value="TreeGrafter"/>
</dbReference>
<organism evidence="5 6">
    <name type="scientific">Atractosteus spatula</name>
    <name type="common">Alligator gar</name>
    <name type="synonym">Lepisosteus spatula</name>
    <dbReference type="NCBI Taxonomy" id="7917"/>
    <lineage>
        <taxon>Eukaryota</taxon>
        <taxon>Metazoa</taxon>
        <taxon>Chordata</taxon>
        <taxon>Craniata</taxon>
        <taxon>Vertebrata</taxon>
        <taxon>Euteleostomi</taxon>
        <taxon>Actinopterygii</taxon>
        <taxon>Neopterygii</taxon>
        <taxon>Holostei</taxon>
        <taxon>Semionotiformes</taxon>
        <taxon>Lepisosteidae</taxon>
        <taxon>Atractosteus</taxon>
    </lineage>
</organism>
<feature type="region of interest" description="Disordered" evidence="2">
    <location>
        <begin position="645"/>
        <end position="701"/>
    </location>
</feature>
<evidence type="ECO:0000259" key="3">
    <source>
        <dbReference type="PROSITE" id="PS50195"/>
    </source>
</evidence>
<evidence type="ECO:0000259" key="4">
    <source>
        <dbReference type="PROSITE" id="PS51207"/>
    </source>
</evidence>
<proteinExistence type="inferred from homology"/>
<dbReference type="Proteomes" id="UP000736164">
    <property type="component" value="Unassembled WGS sequence"/>
</dbReference>
<dbReference type="Pfam" id="PF08628">
    <property type="entry name" value="Nexin_C"/>
    <property type="match status" value="1"/>
</dbReference>
<dbReference type="InterPro" id="IPR001683">
    <property type="entry name" value="PX_dom"/>
</dbReference>
<dbReference type="PANTHER" id="PTHR22775">
    <property type="entry name" value="SORTING NEXIN"/>
    <property type="match status" value="1"/>
</dbReference>
<dbReference type="AlphaFoldDB" id="A0A8J7THJ5"/>
<feature type="compositionally biased region" description="Basic residues" evidence="2">
    <location>
        <begin position="300"/>
        <end position="313"/>
    </location>
</feature>
<evidence type="ECO:0000313" key="5">
    <source>
        <dbReference type="EMBL" id="MBN3323809.1"/>
    </source>
</evidence>
<feature type="region of interest" description="Disordered" evidence="2">
    <location>
        <begin position="764"/>
        <end position="791"/>
    </location>
</feature>
<dbReference type="PANTHER" id="PTHR22775:SF48">
    <property type="entry name" value="SORTING NEXIN-25"/>
    <property type="match status" value="1"/>
</dbReference>
<feature type="compositionally biased region" description="Basic and acidic residues" evidence="2">
    <location>
        <begin position="782"/>
        <end position="791"/>
    </location>
</feature>
<protein>
    <submittedName>
        <fullName evidence="5">SNX25 protein</fullName>
    </submittedName>
</protein>